<dbReference type="PROSITE" id="PS51450">
    <property type="entry name" value="LRR"/>
    <property type="match status" value="2"/>
</dbReference>
<keyword evidence="2" id="KW-0677">Repeat</keyword>
<evidence type="ECO:0000313" key="4">
    <source>
        <dbReference type="EMBL" id="CAE7602130.1"/>
    </source>
</evidence>
<dbReference type="EMBL" id="CAJNDS010002800">
    <property type="protein sequence ID" value="CAE7602130.1"/>
    <property type="molecule type" value="Genomic_DNA"/>
</dbReference>
<organism evidence="4 5">
    <name type="scientific">Symbiodinium natans</name>
    <dbReference type="NCBI Taxonomy" id="878477"/>
    <lineage>
        <taxon>Eukaryota</taxon>
        <taxon>Sar</taxon>
        <taxon>Alveolata</taxon>
        <taxon>Dinophyceae</taxon>
        <taxon>Suessiales</taxon>
        <taxon>Symbiodiniaceae</taxon>
        <taxon>Symbiodinium</taxon>
    </lineage>
</organism>
<keyword evidence="5" id="KW-1185">Reference proteome</keyword>
<gene>
    <name evidence="4" type="primary">Nisch</name>
    <name evidence="4" type="ORF">SNAT2548_LOCUS34247</name>
</gene>
<feature type="compositionally biased region" description="Basic and acidic residues" evidence="3">
    <location>
        <begin position="11"/>
        <end position="39"/>
    </location>
</feature>
<dbReference type="SUPFAM" id="SSF52075">
    <property type="entry name" value="Outer arm dynein light chain 1"/>
    <property type="match status" value="1"/>
</dbReference>
<keyword evidence="1" id="KW-0433">Leucine-rich repeat</keyword>
<dbReference type="AlphaFoldDB" id="A0A812V733"/>
<feature type="compositionally biased region" description="Basic and acidic residues" evidence="3">
    <location>
        <begin position="159"/>
        <end position="175"/>
    </location>
</feature>
<accession>A0A812V733</accession>
<feature type="compositionally biased region" description="Basic residues" evidence="3">
    <location>
        <begin position="1"/>
        <end position="10"/>
    </location>
</feature>
<protein>
    <submittedName>
        <fullName evidence="4">Nisch protein</fullName>
    </submittedName>
</protein>
<comment type="caution">
    <text evidence="4">The sequence shown here is derived from an EMBL/GenBank/DDBJ whole genome shotgun (WGS) entry which is preliminary data.</text>
</comment>
<sequence length="407" mass="43734">MKAKPKPKAKKDKDAKGVKPKESAKVEPERKEEPAKPEEGAPSSPAAGSGVAAARQMRSKAESAESAEAPDLSANRKPTSEQPEQEPAAETVVDSGAPATEEAPSASTEAKTQQPAKDLSSIPDPWAEISDELALARIKEEEWEVIEVASEPSAPSHLAAKDSELSDMRPSDGQRKQLVSADVSENNIATAEALGGPLWLRYLNISLNPISSLDGLAHLFPRLLVLDLSFVELSEVSGAWTALAALPRLRKLVAEGSGVASFDELEDMPELRMLELNGNALEELSELDTLAAKCPGLLELDLRENDLASEPGYAKKVKKLWPKLAWFDGQSQKKYVAAGAAAVYDAEVMREKDVAAIDGMFKNESCSCLEGNPCLDRATCKDWANREKVAAAARKKKGLRDDAGKML</sequence>
<evidence type="ECO:0000256" key="1">
    <source>
        <dbReference type="ARBA" id="ARBA00022614"/>
    </source>
</evidence>
<reference evidence="4" key="1">
    <citation type="submission" date="2021-02" db="EMBL/GenBank/DDBJ databases">
        <authorList>
            <person name="Dougan E. K."/>
            <person name="Rhodes N."/>
            <person name="Thang M."/>
            <person name="Chan C."/>
        </authorList>
    </citation>
    <scope>NUCLEOTIDE SEQUENCE</scope>
</reference>
<dbReference type="Gene3D" id="3.80.10.10">
    <property type="entry name" value="Ribonuclease Inhibitor"/>
    <property type="match status" value="1"/>
</dbReference>
<dbReference type="Proteomes" id="UP000604046">
    <property type="component" value="Unassembled WGS sequence"/>
</dbReference>
<feature type="compositionally biased region" description="Low complexity" evidence="3">
    <location>
        <begin position="40"/>
        <end position="55"/>
    </location>
</feature>
<feature type="region of interest" description="Disordered" evidence="3">
    <location>
        <begin position="1"/>
        <end position="125"/>
    </location>
</feature>
<dbReference type="InterPro" id="IPR001611">
    <property type="entry name" value="Leu-rich_rpt"/>
</dbReference>
<name>A0A812V733_9DINO</name>
<evidence type="ECO:0000256" key="2">
    <source>
        <dbReference type="ARBA" id="ARBA00022737"/>
    </source>
</evidence>
<dbReference type="OrthoDB" id="426621at2759"/>
<dbReference type="PANTHER" id="PTHR18849:SF0">
    <property type="entry name" value="CILIA- AND FLAGELLA-ASSOCIATED PROTEIN 410-RELATED"/>
    <property type="match status" value="1"/>
</dbReference>
<dbReference type="InterPro" id="IPR032675">
    <property type="entry name" value="LRR_dom_sf"/>
</dbReference>
<feature type="region of interest" description="Disordered" evidence="3">
    <location>
        <begin position="148"/>
        <end position="175"/>
    </location>
</feature>
<dbReference type="PANTHER" id="PTHR18849">
    <property type="entry name" value="LEUCINE RICH REPEAT PROTEIN"/>
    <property type="match status" value="1"/>
</dbReference>
<proteinExistence type="predicted"/>
<evidence type="ECO:0000313" key="5">
    <source>
        <dbReference type="Proteomes" id="UP000604046"/>
    </source>
</evidence>
<feature type="compositionally biased region" description="Low complexity" evidence="3">
    <location>
        <begin position="97"/>
        <end position="110"/>
    </location>
</feature>
<evidence type="ECO:0000256" key="3">
    <source>
        <dbReference type="SAM" id="MobiDB-lite"/>
    </source>
</evidence>